<dbReference type="Gene3D" id="3.30.200.20">
    <property type="entry name" value="Phosphorylase Kinase, domain 1"/>
    <property type="match status" value="1"/>
</dbReference>
<gene>
    <name evidence="22" type="ORF">TIFTF001_018963</name>
</gene>
<dbReference type="FunFam" id="1.10.510.10:FF:001697">
    <property type="entry name" value="Uncharacterized protein"/>
    <property type="match status" value="1"/>
</dbReference>
<comment type="subcellular location">
    <subcellularLocation>
        <location evidence="1">Membrane</location>
        <topology evidence="1">Single-pass membrane protein</topology>
    </subcellularLocation>
</comment>
<organism evidence="22 23">
    <name type="scientific">Ficus carica</name>
    <name type="common">Common fig</name>
    <dbReference type="NCBI Taxonomy" id="3494"/>
    <lineage>
        <taxon>Eukaryota</taxon>
        <taxon>Viridiplantae</taxon>
        <taxon>Streptophyta</taxon>
        <taxon>Embryophyta</taxon>
        <taxon>Tracheophyta</taxon>
        <taxon>Spermatophyta</taxon>
        <taxon>Magnoliopsida</taxon>
        <taxon>eudicotyledons</taxon>
        <taxon>Gunneridae</taxon>
        <taxon>Pentapetalae</taxon>
        <taxon>rosids</taxon>
        <taxon>fabids</taxon>
        <taxon>Rosales</taxon>
        <taxon>Moraceae</taxon>
        <taxon>Ficeae</taxon>
        <taxon>Ficus</taxon>
    </lineage>
</organism>
<keyword evidence="6 19" id="KW-0732">Signal</keyword>
<keyword evidence="4" id="KW-0808">Transferase</keyword>
<keyword evidence="15" id="KW-0325">Glycoprotein</keyword>
<evidence type="ECO:0000256" key="5">
    <source>
        <dbReference type="ARBA" id="ARBA00022692"/>
    </source>
</evidence>
<dbReference type="GO" id="GO:0005886">
    <property type="term" value="C:plasma membrane"/>
    <property type="evidence" value="ECO:0007669"/>
    <property type="project" value="TreeGrafter"/>
</dbReference>
<keyword evidence="9" id="KW-0418">Kinase</keyword>
<feature type="domain" description="Gnk2-homologous" evidence="21">
    <location>
        <begin position="132"/>
        <end position="239"/>
    </location>
</feature>
<dbReference type="PANTHER" id="PTHR27002:SF123">
    <property type="entry name" value="CYSTEINE-RICH RECEPTOR-LIKE PROTEIN KINASE 45"/>
    <property type="match status" value="1"/>
</dbReference>
<dbReference type="PANTHER" id="PTHR27002">
    <property type="entry name" value="RECEPTOR-LIKE SERINE/THREONINE-PROTEIN KINASE SD1-8"/>
    <property type="match status" value="1"/>
</dbReference>
<evidence type="ECO:0000256" key="1">
    <source>
        <dbReference type="ARBA" id="ARBA00004167"/>
    </source>
</evidence>
<dbReference type="Gene3D" id="3.30.430.20">
    <property type="entry name" value="Gnk2 domain, C-X8-C-X2-C motif"/>
    <property type="match status" value="2"/>
</dbReference>
<dbReference type="SMART" id="SM00220">
    <property type="entry name" value="S_TKc"/>
    <property type="match status" value="1"/>
</dbReference>
<evidence type="ECO:0000256" key="18">
    <source>
        <dbReference type="SAM" id="Phobius"/>
    </source>
</evidence>
<dbReference type="Gene3D" id="1.10.510.10">
    <property type="entry name" value="Transferase(Phosphotransferase) domain 1"/>
    <property type="match status" value="1"/>
</dbReference>
<dbReference type="Proteomes" id="UP001187192">
    <property type="component" value="Unassembled WGS sequence"/>
</dbReference>
<dbReference type="GO" id="GO:0005524">
    <property type="term" value="F:ATP binding"/>
    <property type="evidence" value="ECO:0007669"/>
    <property type="project" value="UniProtKB-KW"/>
</dbReference>
<evidence type="ECO:0000256" key="14">
    <source>
        <dbReference type="ARBA" id="ARBA00023170"/>
    </source>
</evidence>
<keyword evidence="13" id="KW-1015">Disulfide bond</keyword>
<evidence type="ECO:0000256" key="13">
    <source>
        <dbReference type="ARBA" id="ARBA00023157"/>
    </source>
</evidence>
<evidence type="ECO:0000313" key="22">
    <source>
        <dbReference type="EMBL" id="GMN49801.1"/>
    </source>
</evidence>
<dbReference type="FunFam" id="3.30.430.20:FF:000002">
    <property type="entry name" value="Cysteine-rich receptor-like protein kinase 10"/>
    <property type="match status" value="1"/>
</dbReference>
<evidence type="ECO:0000313" key="23">
    <source>
        <dbReference type="Proteomes" id="UP001187192"/>
    </source>
</evidence>
<evidence type="ECO:0000256" key="15">
    <source>
        <dbReference type="ARBA" id="ARBA00023180"/>
    </source>
</evidence>
<evidence type="ECO:0000256" key="2">
    <source>
        <dbReference type="ARBA" id="ARBA00012513"/>
    </source>
</evidence>
<evidence type="ECO:0000256" key="8">
    <source>
        <dbReference type="ARBA" id="ARBA00022741"/>
    </source>
</evidence>
<feature type="domain" description="Protein kinase" evidence="20">
    <location>
        <begin position="340"/>
        <end position="630"/>
    </location>
</feature>
<comment type="catalytic activity">
    <reaction evidence="16">
        <text>L-threonyl-[protein] + ATP = O-phospho-L-threonyl-[protein] + ADP + H(+)</text>
        <dbReference type="Rhea" id="RHEA:46608"/>
        <dbReference type="Rhea" id="RHEA-COMP:11060"/>
        <dbReference type="Rhea" id="RHEA-COMP:11605"/>
        <dbReference type="ChEBI" id="CHEBI:15378"/>
        <dbReference type="ChEBI" id="CHEBI:30013"/>
        <dbReference type="ChEBI" id="CHEBI:30616"/>
        <dbReference type="ChEBI" id="CHEBI:61977"/>
        <dbReference type="ChEBI" id="CHEBI:456216"/>
        <dbReference type="EC" id="2.7.11.1"/>
    </reaction>
</comment>
<dbReference type="SUPFAM" id="SSF56112">
    <property type="entry name" value="Protein kinase-like (PK-like)"/>
    <property type="match status" value="1"/>
</dbReference>
<dbReference type="Pfam" id="PF07714">
    <property type="entry name" value="PK_Tyr_Ser-Thr"/>
    <property type="match status" value="1"/>
</dbReference>
<dbReference type="Pfam" id="PF01657">
    <property type="entry name" value="Stress-antifung"/>
    <property type="match status" value="2"/>
</dbReference>
<sequence length="644" mass="72492">MRFIVILALSILFVLSKADPLVTECSSNINYTGHTEFESNLRLLLNDLSSNTSRDTSLGGFYSTSVGENPNIVHGQTLCRGDVNSTVCRNCIENACDHLWNTCKSQDATVWYEFCQVRYSFQILVPMQVFTGKFPESNEQQKFVEHPVLFEKVLMHLMHNLSNEAAFNASKQMFATGQIKFSDKETVYGLLQCTRDISGGECNNCFQSAFSELTECCSKRRGGIVVSKNCNVRFELHQFYNDSSTSLLSYPFPKGAKWKIWELILVTSASVLLGVIIIWSCIVYLRPANRRQRDDISEPSLLQELASSAVETITQEGTLVTSEELPLMDLSTIKAATDNFAESNKLGQGGFEIVYKGVLPDGKEVAVKRLSKKSGQGLEELKNEVKLIVKLQHRNLVRLLGCGTEGEEKILLYEFMPNRSLDIFIFDLERRSHLNWETYYNIIGGIARGLLYLHEDLRLKIIHRDLKPSNVLLDHEMVAKISDFGMARMFCENQNTNYNTKRVAGTYGYMAPEYAMEGIFSIKSDVFSFGVILLEIISGKKNSGFYLTKKAQTLLAYAWQLWKEGKELEFVDPVLIESSSRPTEEIKRCIHIGLLCVQEDPADRPTMSAVVVFLKGSESVSLSEPRQPAFAVARAAVPNIGENK</sequence>
<evidence type="ECO:0000256" key="12">
    <source>
        <dbReference type="ARBA" id="ARBA00023136"/>
    </source>
</evidence>
<keyword evidence="23" id="KW-1185">Reference proteome</keyword>
<feature type="domain" description="Gnk2-homologous" evidence="21">
    <location>
        <begin position="19"/>
        <end position="124"/>
    </location>
</feature>
<evidence type="ECO:0000256" key="19">
    <source>
        <dbReference type="SAM" id="SignalP"/>
    </source>
</evidence>
<evidence type="ECO:0000256" key="6">
    <source>
        <dbReference type="ARBA" id="ARBA00022729"/>
    </source>
</evidence>
<evidence type="ECO:0000256" key="3">
    <source>
        <dbReference type="ARBA" id="ARBA00022527"/>
    </source>
</evidence>
<comment type="catalytic activity">
    <reaction evidence="17">
        <text>L-seryl-[protein] + ATP = O-phospho-L-seryl-[protein] + ADP + H(+)</text>
        <dbReference type="Rhea" id="RHEA:17989"/>
        <dbReference type="Rhea" id="RHEA-COMP:9863"/>
        <dbReference type="Rhea" id="RHEA-COMP:11604"/>
        <dbReference type="ChEBI" id="CHEBI:15378"/>
        <dbReference type="ChEBI" id="CHEBI:29999"/>
        <dbReference type="ChEBI" id="CHEBI:30616"/>
        <dbReference type="ChEBI" id="CHEBI:83421"/>
        <dbReference type="ChEBI" id="CHEBI:456216"/>
        <dbReference type="EC" id="2.7.11.1"/>
    </reaction>
</comment>
<dbReference type="InterPro" id="IPR011009">
    <property type="entry name" value="Kinase-like_dom_sf"/>
</dbReference>
<dbReference type="InterPro" id="IPR000719">
    <property type="entry name" value="Prot_kinase_dom"/>
</dbReference>
<keyword evidence="10" id="KW-0067">ATP-binding</keyword>
<comment type="caution">
    <text evidence="22">The sequence shown here is derived from an EMBL/GenBank/DDBJ whole genome shotgun (WGS) entry which is preliminary data.</text>
</comment>
<proteinExistence type="predicted"/>
<keyword evidence="5 18" id="KW-0812">Transmembrane</keyword>
<evidence type="ECO:0000256" key="7">
    <source>
        <dbReference type="ARBA" id="ARBA00022737"/>
    </source>
</evidence>
<feature type="transmembrane region" description="Helical" evidence="18">
    <location>
        <begin position="260"/>
        <end position="285"/>
    </location>
</feature>
<feature type="signal peptide" evidence="19">
    <location>
        <begin position="1"/>
        <end position="18"/>
    </location>
</feature>
<dbReference type="InterPro" id="IPR008271">
    <property type="entry name" value="Ser/Thr_kinase_AS"/>
</dbReference>
<keyword evidence="7" id="KW-0677">Repeat</keyword>
<dbReference type="PROSITE" id="PS51473">
    <property type="entry name" value="GNK2"/>
    <property type="match status" value="2"/>
</dbReference>
<accession>A0AA88ASF6</accession>
<keyword evidence="14" id="KW-0675">Receptor</keyword>
<keyword evidence="12 18" id="KW-0472">Membrane</keyword>
<evidence type="ECO:0000259" key="21">
    <source>
        <dbReference type="PROSITE" id="PS51473"/>
    </source>
</evidence>
<dbReference type="PROSITE" id="PS00108">
    <property type="entry name" value="PROTEIN_KINASE_ST"/>
    <property type="match status" value="1"/>
</dbReference>
<evidence type="ECO:0000256" key="16">
    <source>
        <dbReference type="ARBA" id="ARBA00047899"/>
    </source>
</evidence>
<evidence type="ECO:0000256" key="10">
    <source>
        <dbReference type="ARBA" id="ARBA00022840"/>
    </source>
</evidence>
<keyword evidence="11 18" id="KW-1133">Transmembrane helix</keyword>
<dbReference type="InterPro" id="IPR038408">
    <property type="entry name" value="GNK2_sf"/>
</dbReference>
<keyword evidence="3" id="KW-0723">Serine/threonine-protein kinase</keyword>
<evidence type="ECO:0000256" key="17">
    <source>
        <dbReference type="ARBA" id="ARBA00048679"/>
    </source>
</evidence>
<dbReference type="CDD" id="cd14066">
    <property type="entry name" value="STKc_IRAK"/>
    <property type="match status" value="1"/>
</dbReference>
<dbReference type="GO" id="GO:0004674">
    <property type="term" value="F:protein serine/threonine kinase activity"/>
    <property type="evidence" value="ECO:0007669"/>
    <property type="project" value="UniProtKB-KW"/>
</dbReference>
<reference evidence="22" key="1">
    <citation type="submission" date="2023-07" db="EMBL/GenBank/DDBJ databases">
        <title>draft genome sequence of fig (Ficus carica).</title>
        <authorList>
            <person name="Takahashi T."/>
            <person name="Nishimura K."/>
        </authorList>
    </citation>
    <scope>NUCLEOTIDE SEQUENCE</scope>
</reference>
<protein>
    <recommendedName>
        <fullName evidence="2">non-specific serine/threonine protein kinase</fullName>
        <ecNumber evidence="2">2.7.11.1</ecNumber>
    </recommendedName>
</protein>
<name>A0AA88ASF6_FICCA</name>
<dbReference type="CDD" id="cd23509">
    <property type="entry name" value="Gnk2-like"/>
    <property type="match status" value="2"/>
</dbReference>
<evidence type="ECO:0000259" key="20">
    <source>
        <dbReference type="PROSITE" id="PS50011"/>
    </source>
</evidence>
<dbReference type="EMBL" id="BTGU01000032">
    <property type="protein sequence ID" value="GMN49801.1"/>
    <property type="molecule type" value="Genomic_DNA"/>
</dbReference>
<dbReference type="AlphaFoldDB" id="A0AA88ASF6"/>
<dbReference type="InterPro" id="IPR001245">
    <property type="entry name" value="Ser-Thr/Tyr_kinase_cat_dom"/>
</dbReference>
<evidence type="ECO:0000256" key="9">
    <source>
        <dbReference type="ARBA" id="ARBA00022777"/>
    </source>
</evidence>
<evidence type="ECO:0000256" key="4">
    <source>
        <dbReference type="ARBA" id="ARBA00022679"/>
    </source>
</evidence>
<dbReference type="EC" id="2.7.11.1" evidence="2"/>
<dbReference type="InterPro" id="IPR002902">
    <property type="entry name" value="GNK2"/>
</dbReference>
<feature type="chain" id="PRO_5041676154" description="non-specific serine/threonine protein kinase" evidence="19">
    <location>
        <begin position="19"/>
        <end position="644"/>
    </location>
</feature>
<evidence type="ECO:0000256" key="11">
    <source>
        <dbReference type="ARBA" id="ARBA00022989"/>
    </source>
</evidence>
<dbReference type="PROSITE" id="PS50011">
    <property type="entry name" value="PROTEIN_KINASE_DOM"/>
    <property type="match status" value="1"/>
</dbReference>
<keyword evidence="8" id="KW-0547">Nucleotide-binding</keyword>
<dbReference type="FunFam" id="3.30.200.20:FF:000195">
    <property type="entry name" value="G-type lectin S-receptor-like serine/threonine-protein kinase"/>
    <property type="match status" value="1"/>
</dbReference>